<keyword evidence="7" id="KW-1185">Reference proteome</keyword>
<name>A0ABQ3NC86_9BACI</name>
<dbReference type="PANTHER" id="PTHR11764">
    <property type="entry name" value="TERPENE CYCLASE/MUTASE FAMILY MEMBER"/>
    <property type="match status" value="1"/>
</dbReference>
<evidence type="ECO:0000256" key="2">
    <source>
        <dbReference type="ARBA" id="ARBA00009755"/>
    </source>
</evidence>
<evidence type="ECO:0000256" key="1">
    <source>
        <dbReference type="ARBA" id="ARBA00004999"/>
    </source>
</evidence>
<gene>
    <name evidence="6" type="ORF">AM1BK_50730</name>
</gene>
<evidence type="ECO:0000313" key="6">
    <source>
        <dbReference type="EMBL" id="GHI01531.1"/>
    </source>
</evidence>
<dbReference type="Proteomes" id="UP000637074">
    <property type="component" value="Unassembled WGS sequence"/>
</dbReference>
<keyword evidence="4" id="KW-0413">Isomerase</keyword>
<comment type="pathway">
    <text evidence="1">Secondary metabolite biosynthesis; hopanoid biosynthesis.</text>
</comment>
<dbReference type="InterPro" id="IPR002365">
    <property type="entry name" value="Terpene_synthase_CS"/>
</dbReference>
<organism evidence="6 7">
    <name type="scientific">Neobacillus kokaensis</name>
    <dbReference type="NCBI Taxonomy" id="2759023"/>
    <lineage>
        <taxon>Bacteria</taxon>
        <taxon>Bacillati</taxon>
        <taxon>Bacillota</taxon>
        <taxon>Bacilli</taxon>
        <taxon>Bacillales</taxon>
        <taxon>Bacillaceae</taxon>
        <taxon>Neobacillus</taxon>
    </lineage>
</organism>
<dbReference type="InterPro" id="IPR032696">
    <property type="entry name" value="SQ_cyclase_C"/>
</dbReference>
<dbReference type="InterPro" id="IPR018333">
    <property type="entry name" value="Squalene_cyclase"/>
</dbReference>
<dbReference type="InterPro" id="IPR008930">
    <property type="entry name" value="Terpenoid_cyclase/PrenylTrfase"/>
</dbReference>
<dbReference type="Gene3D" id="1.50.10.20">
    <property type="match status" value="1"/>
</dbReference>
<comment type="caution">
    <text evidence="6">The sequence shown here is derived from an EMBL/GenBank/DDBJ whole genome shotgun (WGS) entry which is preliminary data.</text>
</comment>
<protein>
    <recommendedName>
        <fullName evidence="5">Squalene cyclase C-terminal domain-containing protein</fullName>
    </recommendedName>
</protein>
<dbReference type="EMBL" id="BNDS01000045">
    <property type="protein sequence ID" value="GHI01531.1"/>
    <property type="molecule type" value="Genomic_DNA"/>
</dbReference>
<evidence type="ECO:0000256" key="3">
    <source>
        <dbReference type="ARBA" id="ARBA00022737"/>
    </source>
</evidence>
<feature type="domain" description="Squalene cyclase C-terminal" evidence="5">
    <location>
        <begin position="7"/>
        <end position="319"/>
    </location>
</feature>
<evidence type="ECO:0000259" key="5">
    <source>
        <dbReference type="Pfam" id="PF13243"/>
    </source>
</evidence>
<proteinExistence type="inferred from homology"/>
<evidence type="ECO:0000256" key="4">
    <source>
        <dbReference type="ARBA" id="ARBA00023235"/>
    </source>
</evidence>
<dbReference type="Pfam" id="PF13243">
    <property type="entry name" value="SQHop_cyclase_C"/>
    <property type="match status" value="1"/>
</dbReference>
<sequence>MQYTTADVWNTSLIGFALQSAGVRPDDPMVEKANLYLLNRQHHKFGDWVIHTPHTLPGGWGFSNINTILPDVDDTTAVLRSFSRIVPPENAAWERGVNWTLSMQNDGGGWPAFERNTDSSVLEYLPLEKAKFLLMDPSCADLTGRTLEFFGNYTNLPENHTAIKKAIKWLKKDQKKDGSWYGRWGICYIYGTWGAITGLKAVGTPNNDSSIKKSINWLKSIQNEDGGWGESCHSDIQDKYIPLGASSVVHTAWALDALIMVSDYPAAEIERGITYLLNSLKNEDWTMEYPKGQGMGGAFYIHYHGYRYIFPLLTLSHYHKKFETG</sequence>
<dbReference type="PANTHER" id="PTHR11764:SF20">
    <property type="entry name" value="LANOSTEROL SYNTHASE"/>
    <property type="match status" value="1"/>
</dbReference>
<dbReference type="SUPFAM" id="SSF48239">
    <property type="entry name" value="Terpenoid cyclases/Protein prenyltransferases"/>
    <property type="match status" value="1"/>
</dbReference>
<reference evidence="6 7" key="1">
    <citation type="journal article" date="2022" name="Int. J. Syst. Evol. Microbiol.">
        <title>Neobacillus kokaensis sp. nov., isolated from soil.</title>
        <authorList>
            <person name="Yuki K."/>
            <person name="Matsubara H."/>
            <person name="Yamaguchi S."/>
        </authorList>
    </citation>
    <scope>NUCLEOTIDE SEQUENCE [LARGE SCALE GENOMIC DNA]</scope>
    <source>
        <strain evidence="6 7">LOB 377</strain>
    </source>
</reference>
<evidence type="ECO:0000313" key="7">
    <source>
        <dbReference type="Proteomes" id="UP000637074"/>
    </source>
</evidence>
<accession>A0ABQ3NC86</accession>
<keyword evidence="3" id="KW-0677">Repeat</keyword>
<comment type="similarity">
    <text evidence="2">Belongs to the terpene cyclase/mutase family.</text>
</comment>
<dbReference type="PROSITE" id="PS01074">
    <property type="entry name" value="TERPENE_SYNTHASES"/>
    <property type="match status" value="1"/>
</dbReference>